<accession>A0AAD7BRW7</accession>
<dbReference type="SUPFAM" id="SSF52540">
    <property type="entry name" value="P-loop containing nucleoside triphosphate hydrolases"/>
    <property type="match status" value="1"/>
</dbReference>
<dbReference type="InterPro" id="IPR056884">
    <property type="entry name" value="NPHP3-like_N"/>
</dbReference>
<dbReference type="SMART" id="SM00248">
    <property type="entry name" value="ANK"/>
    <property type="match status" value="7"/>
</dbReference>
<protein>
    <submittedName>
        <fullName evidence="4">Ankyrin repeat-containing domain protein</fullName>
    </submittedName>
</protein>
<dbReference type="SUPFAM" id="SSF48403">
    <property type="entry name" value="Ankyrin repeat"/>
    <property type="match status" value="1"/>
</dbReference>
<dbReference type="Pfam" id="PF24883">
    <property type="entry name" value="NPHP3_N"/>
    <property type="match status" value="1"/>
</dbReference>
<organism evidence="4 5">
    <name type="scientific">Roridomyces roridus</name>
    <dbReference type="NCBI Taxonomy" id="1738132"/>
    <lineage>
        <taxon>Eukaryota</taxon>
        <taxon>Fungi</taxon>
        <taxon>Dikarya</taxon>
        <taxon>Basidiomycota</taxon>
        <taxon>Agaricomycotina</taxon>
        <taxon>Agaricomycetes</taxon>
        <taxon>Agaricomycetidae</taxon>
        <taxon>Agaricales</taxon>
        <taxon>Marasmiineae</taxon>
        <taxon>Mycenaceae</taxon>
        <taxon>Roridomyces</taxon>
    </lineage>
</organism>
<keyword evidence="2" id="KW-0040">ANK repeat</keyword>
<dbReference type="Pfam" id="PF12796">
    <property type="entry name" value="Ank_2"/>
    <property type="match status" value="2"/>
</dbReference>
<evidence type="ECO:0000313" key="5">
    <source>
        <dbReference type="Proteomes" id="UP001221142"/>
    </source>
</evidence>
<dbReference type="PANTHER" id="PTHR10039:SF15">
    <property type="entry name" value="NACHT DOMAIN-CONTAINING PROTEIN"/>
    <property type="match status" value="1"/>
</dbReference>
<feature type="repeat" description="ANK" evidence="2">
    <location>
        <begin position="675"/>
        <end position="707"/>
    </location>
</feature>
<dbReference type="PANTHER" id="PTHR10039">
    <property type="entry name" value="AMELOGENIN"/>
    <property type="match status" value="1"/>
</dbReference>
<dbReference type="Proteomes" id="UP001221142">
    <property type="component" value="Unassembled WGS sequence"/>
</dbReference>
<gene>
    <name evidence="4" type="ORF">FB45DRAFT_43590</name>
</gene>
<reference evidence="4" key="1">
    <citation type="submission" date="2023-03" db="EMBL/GenBank/DDBJ databases">
        <title>Massive genome expansion in bonnet fungi (Mycena s.s.) driven by repeated elements and novel gene families across ecological guilds.</title>
        <authorList>
            <consortium name="Lawrence Berkeley National Laboratory"/>
            <person name="Harder C.B."/>
            <person name="Miyauchi S."/>
            <person name="Viragh M."/>
            <person name="Kuo A."/>
            <person name="Thoen E."/>
            <person name="Andreopoulos B."/>
            <person name="Lu D."/>
            <person name="Skrede I."/>
            <person name="Drula E."/>
            <person name="Henrissat B."/>
            <person name="Morin E."/>
            <person name="Kohler A."/>
            <person name="Barry K."/>
            <person name="LaButti K."/>
            <person name="Morin E."/>
            <person name="Salamov A."/>
            <person name="Lipzen A."/>
            <person name="Mereny Z."/>
            <person name="Hegedus B."/>
            <person name="Baldrian P."/>
            <person name="Stursova M."/>
            <person name="Weitz H."/>
            <person name="Taylor A."/>
            <person name="Grigoriev I.V."/>
            <person name="Nagy L.G."/>
            <person name="Martin F."/>
            <person name="Kauserud H."/>
        </authorList>
    </citation>
    <scope>NUCLEOTIDE SEQUENCE</scope>
    <source>
        <strain evidence="4">9284</strain>
    </source>
</reference>
<dbReference type="InterPro" id="IPR027417">
    <property type="entry name" value="P-loop_NTPase"/>
</dbReference>
<keyword evidence="1" id="KW-0677">Repeat</keyword>
<feature type="domain" description="Nephrocystin 3-like N-terminal" evidence="3">
    <location>
        <begin position="15"/>
        <end position="180"/>
    </location>
</feature>
<dbReference type="PROSITE" id="PS50297">
    <property type="entry name" value="ANK_REP_REGION"/>
    <property type="match status" value="3"/>
</dbReference>
<evidence type="ECO:0000313" key="4">
    <source>
        <dbReference type="EMBL" id="KAJ7628728.1"/>
    </source>
</evidence>
<proteinExistence type="predicted"/>
<evidence type="ECO:0000259" key="3">
    <source>
        <dbReference type="Pfam" id="PF24883"/>
    </source>
</evidence>
<dbReference type="Gene3D" id="1.25.40.20">
    <property type="entry name" value="Ankyrin repeat-containing domain"/>
    <property type="match status" value="2"/>
</dbReference>
<dbReference type="InterPro" id="IPR036770">
    <property type="entry name" value="Ankyrin_rpt-contain_sf"/>
</dbReference>
<evidence type="ECO:0000256" key="1">
    <source>
        <dbReference type="ARBA" id="ARBA00022737"/>
    </source>
</evidence>
<comment type="caution">
    <text evidence="4">The sequence shown here is derived from an EMBL/GenBank/DDBJ whole genome shotgun (WGS) entry which is preliminary data.</text>
</comment>
<dbReference type="InterPro" id="IPR002110">
    <property type="entry name" value="Ankyrin_rpt"/>
</dbReference>
<keyword evidence="5" id="KW-1185">Reference proteome</keyword>
<dbReference type="AlphaFoldDB" id="A0AAD7BRW7"/>
<feature type="repeat" description="ANK" evidence="2">
    <location>
        <begin position="609"/>
        <end position="641"/>
    </location>
</feature>
<dbReference type="EMBL" id="JARKIF010000010">
    <property type="protein sequence ID" value="KAJ7628728.1"/>
    <property type="molecule type" value="Genomic_DNA"/>
</dbReference>
<feature type="repeat" description="ANK" evidence="2">
    <location>
        <begin position="710"/>
        <end position="742"/>
    </location>
</feature>
<dbReference type="Pfam" id="PF00023">
    <property type="entry name" value="Ank"/>
    <property type="match status" value="1"/>
</dbReference>
<name>A0AAD7BRW7_9AGAR</name>
<dbReference type="Gene3D" id="3.40.50.300">
    <property type="entry name" value="P-loop containing nucleotide triphosphate hydrolases"/>
    <property type="match status" value="1"/>
</dbReference>
<dbReference type="PROSITE" id="PS50088">
    <property type="entry name" value="ANK_REPEAT"/>
    <property type="match status" value="4"/>
</dbReference>
<sequence>MKVKQAELQKLRKEGTGHWFLGSGKFIEWQDNPGSLWLRGPSGAGKSVLSSTVIRKLVADKELFQDSHPPGVAFFYFQLTNPDGQSVENALRRIILQLSAQAPHPFRTLENKYKSSNGQTVPTYQDLVLILQQLFREIGRTYIILDALDECSPGDFDQLLELISTLRKWTETPLHLMITSQPRQALIEDIEGMPLVTLEADVVHADIMFFLTSEIGTKSNLKIWRPQTEHIVERITEKSQGMFRLAACLLIQLSRCQWEDELDKTLDDLPGDLFGIYDRFLEAIRPTDMVYVKAVLRWLLFSKRDIYLNKLADAVAFDFSNSKRYNCKPNRRGGNERAILNWLDGLIVVNMSSRLQWVTLAHASVHDFLLSQHFADKFNTDLSDRGLSHSFITQSCIDYLLYLGDEVQISNLGGRRGGTVFEPYLLAKYASKYWCYHLMHSKDRTELHSSSMHLLDHKRPPYKVLAQLLRVKPLLQLDESSPESPLALCCQEGYIEGVRFLLENDPSGIPDPQALEISSREGHTEIVRLLFQNGAGIKPGNMETALVVAIQRDHTEIVHLLLENGVDVDEALIIAAERGREDVASLHAHQNVIRFLLDKGANINGRPGAGSTPLIAAVLAEEADIINLLLENGADVNLRTEAYGTALEIASWHSFLEDIRLLIQNGADPNLSSPQHRTALEWAAVRGYTDLVQVLLDNGADVNLRRRPDDIEGALVLASRYGRTDMIRLLIEKGIDLEAQGTLALQAAEDNEQSEALDILREHGCT</sequence>
<feature type="repeat" description="ANK" evidence="2">
    <location>
        <begin position="541"/>
        <end position="569"/>
    </location>
</feature>
<evidence type="ECO:0000256" key="2">
    <source>
        <dbReference type="PROSITE-ProRule" id="PRU00023"/>
    </source>
</evidence>